<dbReference type="GO" id="GO:0009279">
    <property type="term" value="C:cell outer membrane"/>
    <property type="evidence" value="ECO:0007669"/>
    <property type="project" value="UniProtKB-SubCell"/>
</dbReference>
<dbReference type="Gene3D" id="2.40.170.20">
    <property type="entry name" value="TonB-dependent receptor, beta-barrel domain"/>
    <property type="match status" value="1"/>
</dbReference>
<feature type="non-terminal residue" evidence="8">
    <location>
        <position position="1"/>
    </location>
</feature>
<comment type="subcellular location">
    <subcellularLocation>
        <location evidence="1 7">Cell outer membrane</location>
        <topology evidence="1 7">Multi-pass membrane protein</topology>
    </subcellularLocation>
</comment>
<dbReference type="EMBL" id="LHZZ01000104">
    <property type="protein sequence ID" value="KXV79931.1"/>
    <property type="molecule type" value="Genomic_DNA"/>
</dbReference>
<dbReference type="InterPro" id="IPR039426">
    <property type="entry name" value="TonB-dep_rcpt-like"/>
</dbReference>
<reference evidence="8 9" key="1">
    <citation type="submission" date="2015-06" db="EMBL/GenBank/DDBJ databases">
        <title>Improved classification and identification of acetic acid bacteria using matrix-assisted laser desorption/ionization time-of-flight mass spectrometry; Gluconobacter nephelii and Gluconobacter uchimurae are later heterotypic synonyms of Gluconobacter japonicus and Gluconobacter oxydans, respectively.</title>
        <authorList>
            <person name="Li L."/>
            <person name="Cleenwerck I."/>
            <person name="De Vuyst L."/>
            <person name="Vandamme P."/>
        </authorList>
    </citation>
    <scope>NUCLEOTIDE SEQUENCE [LARGE SCALE GENOMIC DNA]</scope>
    <source>
        <strain evidence="8 9">LMG 1604</strain>
    </source>
</reference>
<dbReference type="SUPFAM" id="SSF56935">
    <property type="entry name" value="Porins"/>
    <property type="match status" value="1"/>
</dbReference>
<name>A0A149VID1_9PROT</name>
<comment type="similarity">
    <text evidence="7">Belongs to the TonB-dependent receptor family.</text>
</comment>
<dbReference type="Proteomes" id="UP000075538">
    <property type="component" value="Unassembled WGS sequence"/>
</dbReference>
<protein>
    <submittedName>
        <fullName evidence="8">Uncharacterized protein</fullName>
    </submittedName>
</protein>
<dbReference type="AlphaFoldDB" id="A0A149VID1"/>
<evidence type="ECO:0000313" key="8">
    <source>
        <dbReference type="EMBL" id="KXV79931.1"/>
    </source>
</evidence>
<gene>
    <name evidence="8" type="ORF">AD953_00595</name>
</gene>
<sequence length="92" mass="10000">LRFNVNYISSRPIAFMNDQKIPAYWLGTLGLAYSFGKIGFAQNIKTNFGVTNLFSKNYIGGITGSAGIGGDDNCNLFIAAPREFYGTVSADF</sequence>
<proteinExistence type="inferred from homology"/>
<keyword evidence="4 7" id="KW-0812">Transmembrane</keyword>
<dbReference type="PROSITE" id="PS52016">
    <property type="entry name" value="TONB_DEPENDENT_REC_3"/>
    <property type="match status" value="1"/>
</dbReference>
<keyword evidence="6 7" id="KW-0998">Cell outer membrane</keyword>
<comment type="caution">
    <text evidence="8">The sequence shown here is derived from an EMBL/GenBank/DDBJ whole genome shotgun (WGS) entry which is preliminary data.</text>
</comment>
<dbReference type="PATRIC" id="fig|178901.15.peg.2961"/>
<organism evidence="8 9">
    <name type="scientific">Acetobacter malorum</name>
    <dbReference type="NCBI Taxonomy" id="178901"/>
    <lineage>
        <taxon>Bacteria</taxon>
        <taxon>Pseudomonadati</taxon>
        <taxon>Pseudomonadota</taxon>
        <taxon>Alphaproteobacteria</taxon>
        <taxon>Acetobacterales</taxon>
        <taxon>Acetobacteraceae</taxon>
        <taxon>Acetobacter</taxon>
    </lineage>
</organism>
<evidence type="ECO:0000256" key="3">
    <source>
        <dbReference type="ARBA" id="ARBA00022452"/>
    </source>
</evidence>
<evidence type="ECO:0000313" key="9">
    <source>
        <dbReference type="Proteomes" id="UP000075538"/>
    </source>
</evidence>
<evidence type="ECO:0000256" key="5">
    <source>
        <dbReference type="ARBA" id="ARBA00023136"/>
    </source>
</evidence>
<evidence type="ECO:0000256" key="6">
    <source>
        <dbReference type="ARBA" id="ARBA00023237"/>
    </source>
</evidence>
<keyword evidence="2 7" id="KW-0813">Transport</keyword>
<accession>A0A149VID1</accession>
<keyword evidence="5 7" id="KW-0472">Membrane</keyword>
<evidence type="ECO:0000256" key="7">
    <source>
        <dbReference type="PROSITE-ProRule" id="PRU01360"/>
    </source>
</evidence>
<keyword evidence="3 7" id="KW-1134">Transmembrane beta strand</keyword>
<evidence type="ECO:0000256" key="4">
    <source>
        <dbReference type="ARBA" id="ARBA00022692"/>
    </source>
</evidence>
<evidence type="ECO:0000256" key="1">
    <source>
        <dbReference type="ARBA" id="ARBA00004571"/>
    </source>
</evidence>
<evidence type="ECO:0000256" key="2">
    <source>
        <dbReference type="ARBA" id="ARBA00022448"/>
    </source>
</evidence>
<dbReference type="InterPro" id="IPR036942">
    <property type="entry name" value="Beta-barrel_TonB_sf"/>
</dbReference>